<dbReference type="EC" id="5.6.2.4" evidence="7"/>
<feature type="domain" description="UvrD-like helicase ATP-binding" evidence="10">
    <location>
        <begin position="13"/>
        <end position="364"/>
    </location>
</feature>
<evidence type="ECO:0000259" key="10">
    <source>
        <dbReference type="PROSITE" id="PS51198"/>
    </source>
</evidence>
<evidence type="ECO:0000256" key="3">
    <source>
        <dbReference type="ARBA" id="ARBA00022806"/>
    </source>
</evidence>
<dbReference type="GO" id="GO:0003677">
    <property type="term" value="F:DNA binding"/>
    <property type="evidence" value="ECO:0007669"/>
    <property type="project" value="InterPro"/>
</dbReference>
<dbReference type="GO" id="GO:0000725">
    <property type="term" value="P:recombinational repair"/>
    <property type="evidence" value="ECO:0007669"/>
    <property type="project" value="TreeGrafter"/>
</dbReference>
<dbReference type="Pfam" id="PF00580">
    <property type="entry name" value="UvrD-helicase"/>
    <property type="match status" value="1"/>
</dbReference>
<dbReference type="InterPro" id="IPR014017">
    <property type="entry name" value="DNA_helicase_UvrD-like_C"/>
</dbReference>
<dbReference type="Gene3D" id="3.40.50.300">
    <property type="entry name" value="P-loop containing nucleotide triphosphate hydrolases"/>
    <property type="match status" value="3"/>
</dbReference>
<sequence length="684" mass="79726">MMYEESQDVLIEEVKVFDTLLGYVNGKKPFYFLSGAGSGKTHALISLIKKIMQDKKSQLASSSQKILCITYTNNAKDEVISRLGENDLVYVSTIHNFLWDMIQHHMDALIVIHVAYLTDLIKKNENELFYDESDKPAYQVYRGLNQAEIEALTYFISEDNESYYKMKELNAGDFWQLLNDELGEDFGKKLKTNKSHVLKIFSCIRRIYNYKNCLKNIADGVRGYDFIEYNIRNAECLYKNRIGHDTLLLYAYKLMENYPYFANILIDKFPYTFIDEYQDTHDNVVAFFKLITERVRSSDSQYLIGLFGDPSQEIYSSGGRTSFLTFDEVHKNINRRSHDQIIDCINKIRGGHQPIKQVSIFRNKDLGSVRCYIYPMSKCNKLDIEEIIDSYRSEWDVSLSNQMACLVSKNEMLAEVCNFSNLYRKVNDLFVADNKNNYKKVNDEFVVNNIDKFGSFASIMYAYCKPAYLLKLKSDAPIIELFPKLHLQECTVKDIGIAVRKLNALSYRSLEDYFVSLYELFNTTKNKRVKSLIKSLLPIEFDSEDVWKEKLVTYCGLRKVKFDDAVFQNFLKVDFDEMIHWMRYINSNKTDSPVNVMTCHSSKGLEYENVIVFLNDNMNRKHTYFSSLLNSDLNVELSPDLEEVRRLLYVSTSRAIKNLRVVLFSDNGLEKGSIQKIFDDCVFF</sequence>
<dbReference type="GO" id="GO:0043138">
    <property type="term" value="F:3'-5' DNA helicase activity"/>
    <property type="evidence" value="ECO:0007669"/>
    <property type="project" value="UniProtKB-EC"/>
</dbReference>
<evidence type="ECO:0000313" key="12">
    <source>
        <dbReference type="Proteomes" id="UP000199187"/>
    </source>
</evidence>
<dbReference type="OrthoDB" id="384988at2"/>
<evidence type="ECO:0000313" key="11">
    <source>
        <dbReference type="EMBL" id="SFU02613.1"/>
    </source>
</evidence>
<dbReference type="GO" id="GO:0016887">
    <property type="term" value="F:ATP hydrolysis activity"/>
    <property type="evidence" value="ECO:0007669"/>
    <property type="project" value="RHEA"/>
</dbReference>
<dbReference type="SUPFAM" id="SSF52540">
    <property type="entry name" value="P-loop containing nucleoside triphosphate hydrolases"/>
    <property type="match status" value="1"/>
</dbReference>
<organism evidence="11 12">
    <name type="scientific">Kosakonia arachidis</name>
    <dbReference type="NCBI Taxonomy" id="551989"/>
    <lineage>
        <taxon>Bacteria</taxon>
        <taxon>Pseudomonadati</taxon>
        <taxon>Pseudomonadota</taxon>
        <taxon>Gammaproteobacteria</taxon>
        <taxon>Enterobacterales</taxon>
        <taxon>Enterobacteriaceae</taxon>
        <taxon>Kosakonia</taxon>
    </lineage>
</organism>
<comment type="catalytic activity">
    <reaction evidence="8">
        <text>ATP + H2O = ADP + phosphate + H(+)</text>
        <dbReference type="Rhea" id="RHEA:13065"/>
        <dbReference type="ChEBI" id="CHEBI:15377"/>
        <dbReference type="ChEBI" id="CHEBI:15378"/>
        <dbReference type="ChEBI" id="CHEBI:30616"/>
        <dbReference type="ChEBI" id="CHEBI:43474"/>
        <dbReference type="ChEBI" id="CHEBI:456216"/>
        <dbReference type="EC" id="5.6.2.4"/>
    </reaction>
</comment>
<feature type="binding site" evidence="9">
    <location>
        <begin position="34"/>
        <end position="41"/>
    </location>
    <ligand>
        <name>ATP</name>
        <dbReference type="ChEBI" id="CHEBI:30616"/>
    </ligand>
</feature>
<dbReference type="AlphaFoldDB" id="A0A1I7CT65"/>
<keyword evidence="3 9" id="KW-0347">Helicase</keyword>
<evidence type="ECO:0000256" key="2">
    <source>
        <dbReference type="ARBA" id="ARBA00022801"/>
    </source>
</evidence>
<dbReference type="Proteomes" id="UP000199187">
    <property type="component" value="Unassembled WGS sequence"/>
</dbReference>
<keyword evidence="1 9" id="KW-0547">Nucleotide-binding</keyword>
<keyword evidence="2 9" id="KW-0378">Hydrolase</keyword>
<dbReference type="InterPro" id="IPR027417">
    <property type="entry name" value="P-loop_NTPase"/>
</dbReference>
<keyword evidence="12" id="KW-1185">Reference proteome</keyword>
<comment type="catalytic activity">
    <reaction evidence="6">
        <text>Couples ATP hydrolysis with the unwinding of duplex DNA by translocating in the 3'-5' direction.</text>
        <dbReference type="EC" id="5.6.2.4"/>
    </reaction>
</comment>
<evidence type="ECO:0000256" key="9">
    <source>
        <dbReference type="PROSITE-ProRule" id="PRU00560"/>
    </source>
</evidence>
<protein>
    <recommendedName>
        <fullName evidence="7">DNA 3'-5' helicase</fullName>
        <ecNumber evidence="7">5.6.2.4</ecNumber>
    </recommendedName>
</protein>
<evidence type="ECO:0000256" key="4">
    <source>
        <dbReference type="ARBA" id="ARBA00022840"/>
    </source>
</evidence>
<keyword evidence="4 9" id="KW-0067">ATP-binding</keyword>
<evidence type="ECO:0000256" key="7">
    <source>
        <dbReference type="ARBA" id="ARBA00034808"/>
    </source>
</evidence>
<name>A0A1I7CT65_9ENTR</name>
<dbReference type="InterPro" id="IPR000212">
    <property type="entry name" value="DNA_helicase_UvrD/REP"/>
</dbReference>
<dbReference type="Pfam" id="PF13361">
    <property type="entry name" value="UvrD_C"/>
    <property type="match status" value="1"/>
</dbReference>
<accession>A0A1I7CT65</accession>
<evidence type="ECO:0000256" key="8">
    <source>
        <dbReference type="ARBA" id="ARBA00048988"/>
    </source>
</evidence>
<dbReference type="GO" id="GO:0005524">
    <property type="term" value="F:ATP binding"/>
    <property type="evidence" value="ECO:0007669"/>
    <property type="project" value="UniProtKB-UniRule"/>
</dbReference>
<dbReference type="PROSITE" id="PS51198">
    <property type="entry name" value="UVRD_HELICASE_ATP_BIND"/>
    <property type="match status" value="1"/>
</dbReference>
<proteinExistence type="predicted"/>
<evidence type="ECO:0000256" key="6">
    <source>
        <dbReference type="ARBA" id="ARBA00034617"/>
    </source>
</evidence>
<evidence type="ECO:0000256" key="1">
    <source>
        <dbReference type="ARBA" id="ARBA00022741"/>
    </source>
</evidence>
<dbReference type="InterPro" id="IPR014016">
    <property type="entry name" value="UvrD-like_ATP-bd"/>
</dbReference>
<keyword evidence="5" id="KW-0413">Isomerase</keyword>
<dbReference type="PANTHER" id="PTHR11070">
    <property type="entry name" value="UVRD / RECB / PCRA DNA HELICASE FAMILY MEMBER"/>
    <property type="match status" value="1"/>
</dbReference>
<evidence type="ECO:0000256" key="5">
    <source>
        <dbReference type="ARBA" id="ARBA00023235"/>
    </source>
</evidence>
<dbReference type="RefSeq" id="WP_090122804.1">
    <property type="nucleotide sequence ID" value="NZ_CP045300.1"/>
</dbReference>
<reference evidence="12" key="1">
    <citation type="submission" date="2016-10" db="EMBL/GenBank/DDBJ databases">
        <authorList>
            <person name="Varghese N."/>
            <person name="Submissions S."/>
        </authorList>
    </citation>
    <scope>NUCLEOTIDE SEQUENCE [LARGE SCALE GENOMIC DNA]</scope>
    <source>
        <strain evidence="12">Ah-143</strain>
    </source>
</reference>
<dbReference type="GO" id="GO:0005829">
    <property type="term" value="C:cytosol"/>
    <property type="evidence" value="ECO:0007669"/>
    <property type="project" value="TreeGrafter"/>
</dbReference>
<gene>
    <name evidence="11" type="ORF">SAMN05192562_10414</name>
</gene>
<dbReference type="EMBL" id="FPAU01000004">
    <property type="protein sequence ID" value="SFU02613.1"/>
    <property type="molecule type" value="Genomic_DNA"/>
</dbReference>
<dbReference type="PANTHER" id="PTHR11070:SF3">
    <property type="entry name" value="DNA 3'-5' HELICASE"/>
    <property type="match status" value="1"/>
</dbReference>